<dbReference type="GO" id="GO:1902495">
    <property type="term" value="C:transmembrane transporter complex"/>
    <property type="evidence" value="ECO:0007669"/>
    <property type="project" value="TreeGrafter"/>
</dbReference>
<dbReference type="Proteomes" id="UP000000673">
    <property type="component" value="Unassembled WGS sequence"/>
</dbReference>
<reference evidence="7" key="2">
    <citation type="submission" date="2022-10" db="UniProtKB">
        <authorList>
            <consortium name="EnsemblMetazoa"/>
        </authorList>
    </citation>
    <scope>IDENTIFICATION</scope>
</reference>
<evidence type="ECO:0000256" key="4">
    <source>
        <dbReference type="ARBA" id="ARBA00023065"/>
    </source>
</evidence>
<keyword evidence="6" id="KW-0472">Membrane</keyword>
<evidence type="ECO:0000256" key="5">
    <source>
        <dbReference type="ARBA" id="ARBA00023303"/>
    </source>
</evidence>
<dbReference type="SUPFAM" id="SSF48403">
    <property type="entry name" value="Ankyrin repeat"/>
    <property type="match status" value="1"/>
</dbReference>
<proteinExistence type="predicted"/>
<keyword evidence="6" id="KW-0812">Transmembrane</keyword>
<feature type="transmembrane region" description="Helical" evidence="6">
    <location>
        <begin position="473"/>
        <end position="496"/>
    </location>
</feature>
<accession>A0A903WQF7</accession>
<evidence type="ECO:0000256" key="3">
    <source>
        <dbReference type="ARBA" id="ARBA00023043"/>
    </source>
</evidence>
<evidence type="ECO:0000313" key="8">
    <source>
        <dbReference type="Proteomes" id="UP000000673"/>
    </source>
</evidence>
<dbReference type="GO" id="GO:0022857">
    <property type="term" value="F:transmembrane transporter activity"/>
    <property type="evidence" value="ECO:0007669"/>
    <property type="project" value="TreeGrafter"/>
</dbReference>
<keyword evidence="1" id="KW-0813">Transport</keyword>
<evidence type="ECO:0000256" key="1">
    <source>
        <dbReference type="ARBA" id="ARBA00022448"/>
    </source>
</evidence>
<evidence type="ECO:0000256" key="2">
    <source>
        <dbReference type="ARBA" id="ARBA00022737"/>
    </source>
</evidence>
<keyword evidence="4" id="KW-0406">Ion transport</keyword>
<evidence type="ECO:0008006" key="9">
    <source>
        <dbReference type="Google" id="ProtNLM"/>
    </source>
</evidence>
<keyword evidence="5" id="KW-0407">Ion channel</keyword>
<evidence type="ECO:0000313" key="7">
    <source>
        <dbReference type="EnsemblMetazoa" id="ADAC100537-PA"/>
    </source>
</evidence>
<keyword evidence="8" id="KW-1185">Reference proteome</keyword>
<dbReference type="PANTHER" id="PTHR47143">
    <property type="entry name" value="TRANSIENT RECEPTOR POTENTIAL CATION CHANNEL PROTEIN PAINLESS"/>
    <property type="match status" value="1"/>
</dbReference>
<evidence type="ECO:0000256" key="6">
    <source>
        <dbReference type="SAM" id="Phobius"/>
    </source>
</evidence>
<dbReference type="InterPro" id="IPR052076">
    <property type="entry name" value="TRP_cation_channel"/>
</dbReference>
<dbReference type="InterPro" id="IPR036770">
    <property type="entry name" value="Ankyrin_rpt-contain_sf"/>
</dbReference>
<keyword evidence="2" id="KW-0677">Repeat</keyword>
<feature type="transmembrane region" description="Helical" evidence="6">
    <location>
        <begin position="411"/>
        <end position="431"/>
    </location>
</feature>
<name>A0A903WQF7_ANODA</name>
<dbReference type="AlphaFoldDB" id="A0A903WQF7"/>
<sequence length="597" mass="69210">MSATVFLLSFQMHPVEEKCPIHYAALSYDERNIQALLALNKPIRIDQFFEDRTALFLLSNIHASCRKGIPALQLLMNGNGWQDKKREILVKHGYDHNDSELKQIIDEKFPGCEFKVNYKSGFILFKNSLLNEEETWFKEYCQQNQKSMNEMESDEIDQLVFMAVEHDKVLCIEYLLTFMRGKMKSKLFYNALNLCCRLKNRALLELILTKKPDMIAPLPRILKNTLLNKEDSPFVSFEEILKMFPESIEEPDEATKRTPLFYAVSRRNEDAQLKLLAKGAYLGAKDSQGRSPICDIDLGLLEKHLDSCVQGNLNLGFSVHDEKFQLTIDLSNFNAKEDDRINLKESDLYPLVQLAERLPSNSIIEHPVIASIISLKRYHLRHFRMLYFVYHFVHFIGLVTLMVTLDNNHPATFMTTVYLMLRFFSCFWIDIKTSNAHVWYKDFSQVAMKFIQFVLLISFGVKYMTEDTTDTHRVASVIGLLSLGIEATFVLVKFPWVSCSSNLIMMKTILISFCKCLLPFSPLLVVWTISFHIFCFRFLNSIFFIPTTGEFDTADINVQDFWARYLLFLLFLLFVYTTFSNFLSSLAVDDTTVSILT</sequence>
<feature type="transmembrane region" description="Helical" evidence="6">
    <location>
        <begin position="385"/>
        <end position="405"/>
    </location>
</feature>
<reference evidence="8" key="1">
    <citation type="journal article" date="2010" name="BMC Genomics">
        <title>Combination of measures distinguishes pre-miRNAs from other stem-loops in the genome of the newly sequenced Anopheles darlingi.</title>
        <authorList>
            <person name="Mendes N.D."/>
            <person name="Freitas A.T."/>
            <person name="Vasconcelos A.T."/>
            <person name="Sagot M.F."/>
        </authorList>
    </citation>
    <scope>NUCLEOTIDE SEQUENCE</scope>
</reference>
<organism evidence="7 8">
    <name type="scientific">Anopheles darlingi</name>
    <name type="common">Mosquito</name>
    <dbReference type="NCBI Taxonomy" id="43151"/>
    <lineage>
        <taxon>Eukaryota</taxon>
        <taxon>Metazoa</taxon>
        <taxon>Ecdysozoa</taxon>
        <taxon>Arthropoda</taxon>
        <taxon>Hexapoda</taxon>
        <taxon>Insecta</taxon>
        <taxon>Pterygota</taxon>
        <taxon>Neoptera</taxon>
        <taxon>Endopterygota</taxon>
        <taxon>Diptera</taxon>
        <taxon>Nematocera</taxon>
        <taxon>Culicoidea</taxon>
        <taxon>Culicidae</taxon>
        <taxon>Anophelinae</taxon>
        <taxon>Anopheles</taxon>
    </lineage>
</organism>
<dbReference type="EnsemblMetazoa" id="ADAC100537-RA">
    <property type="protein sequence ID" value="ADAC100537-PA"/>
    <property type="gene ID" value="ADAC100537"/>
</dbReference>
<feature type="transmembrane region" description="Helical" evidence="6">
    <location>
        <begin position="517"/>
        <end position="545"/>
    </location>
</feature>
<feature type="transmembrane region" description="Helical" evidence="6">
    <location>
        <begin position="565"/>
        <end position="588"/>
    </location>
</feature>
<dbReference type="PANTHER" id="PTHR47143:SF4">
    <property type="entry name" value="TRANSIENT RECEPTOR POTENTIAL CATION CHANNEL PROTEIN PAINLESS"/>
    <property type="match status" value="1"/>
</dbReference>
<keyword evidence="6" id="KW-1133">Transmembrane helix</keyword>
<protein>
    <recommendedName>
        <fullName evidence="9">Transient receptor potential cation channel protein painless</fullName>
    </recommendedName>
</protein>
<keyword evidence="3" id="KW-0040">ANK repeat</keyword>
<dbReference type="Gene3D" id="1.25.40.20">
    <property type="entry name" value="Ankyrin repeat-containing domain"/>
    <property type="match status" value="1"/>
</dbReference>
<dbReference type="GO" id="GO:0034220">
    <property type="term" value="P:monoatomic ion transmembrane transport"/>
    <property type="evidence" value="ECO:0007669"/>
    <property type="project" value="UniProtKB-KW"/>
</dbReference>